<gene>
    <name evidence="1" type="ORF">WG66_16133</name>
</gene>
<dbReference type="AlphaFoldDB" id="A0A0W0F4M2"/>
<evidence type="ECO:0000313" key="2">
    <source>
        <dbReference type="Proteomes" id="UP000054988"/>
    </source>
</evidence>
<name>A0A0W0F4M2_MONRR</name>
<reference evidence="1 2" key="1">
    <citation type="submission" date="2015-12" db="EMBL/GenBank/DDBJ databases">
        <title>Draft genome sequence of Moniliophthora roreri, the causal agent of frosty pod rot of cacao.</title>
        <authorList>
            <person name="Aime M.C."/>
            <person name="Diaz-Valderrama J.R."/>
            <person name="Kijpornyongpan T."/>
            <person name="Phillips-Mora W."/>
        </authorList>
    </citation>
    <scope>NUCLEOTIDE SEQUENCE [LARGE SCALE GENOMIC DNA]</scope>
    <source>
        <strain evidence="1 2">MCA 2952</strain>
    </source>
</reference>
<protein>
    <submittedName>
        <fullName evidence="1">Uncharacterized protein</fullName>
    </submittedName>
</protein>
<accession>A0A0W0F4M2</accession>
<evidence type="ECO:0000313" key="1">
    <source>
        <dbReference type="EMBL" id="KTB31291.1"/>
    </source>
</evidence>
<sequence length="51" mass="5520">MPTYHVDIDLNQLSGPVPGERTVLIKETFNVFGASGADSTAFWSETFSATN</sequence>
<dbReference type="Proteomes" id="UP000054988">
    <property type="component" value="Unassembled WGS sequence"/>
</dbReference>
<comment type="caution">
    <text evidence="1">The sequence shown here is derived from an EMBL/GenBank/DDBJ whole genome shotgun (WGS) entry which is preliminary data.</text>
</comment>
<organism evidence="1 2">
    <name type="scientific">Moniliophthora roreri</name>
    <name type="common">Frosty pod rot fungus</name>
    <name type="synonym">Monilia roreri</name>
    <dbReference type="NCBI Taxonomy" id="221103"/>
    <lineage>
        <taxon>Eukaryota</taxon>
        <taxon>Fungi</taxon>
        <taxon>Dikarya</taxon>
        <taxon>Basidiomycota</taxon>
        <taxon>Agaricomycotina</taxon>
        <taxon>Agaricomycetes</taxon>
        <taxon>Agaricomycetidae</taxon>
        <taxon>Agaricales</taxon>
        <taxon>Marasmiineae</taxon>
        <taxon>Marasmiaceae</taxon>
        <taxon>Moniliophthora</taxon>
    </lineage>
</organism>
<proteinExistence type="predicted"/>
<dbReference type="EMBL" id="LATX01002339">
    <property type="protein sequence ID" value="KTB31291.1"/>
    <property type="molecule type" value="Genomic_DNA"/>
</dbReference>